<evidence type="ECO:0000313" key="9">
    <source>
        <dbReference type="Proteomes" id="UP000515125"/>
    </source>
</evidence>
<proteinExistence type="predicted"/>
<dbReference type="PANTHER" id="PTHR23003">
    <property type="entry name" value="RNA RECOGNITION MOTIF RRM DOMAIN CONTAINING PROTEIN"/>
    <property type="match status" value="1"/>
</dbReference>
<dbReference type="SMART" id="SM00360">
    <property type="entry name" value="RRM"/>
    <property type="match status" value="2"/>
</dbReference>
<sequence length="381" mass="41556">MENGASGRLYVGSLPPHYTEKDVYREFEVCGPVLKVELKKASNGTGYAFIEFQDPRDARDAIEQMHGRPPAGDKDGAPLRVELPNNRRDVGRGGAGGGRMPTGVKRGDYILEVAGLPPTGSWQDLKDHFRVCGDVGYADVWGGGDPDAPRFGEVSFFSRRDMLDALERLDGSTFRSHQNEKSRISVREKRTAGGGGGGLGDDHEEDRGGGGRGGGYAPPYSRGGGAERDAYYGSSDKEAAMTITEIEDTGDLEADQGIGEGAEEAAVVLLDMAARAMEGGGAVLRLPSDIAMTTDLLRPTGGMRTESGYDRGRACAALCRVQTDRERLEFRRTAARRCWKRDDGWIDARREGGRRHRTDKHTDRWMDRWMDASPILSVQAL</sequence>
<dbReference type="GO" id="GO:0003729">
    <property type="term" value="F:mRNA binding"/>
    <property type="evidence" value="ECO:0007669"/>
    <property type="project" value="TreeGrafter"/>
</dbReference>
<dbReference type="GO" id="GO:0005737">
    <property type="term" value="C:cytoplasm"/>
    <property type="evidence" value="ECO:0007669"/>
    <property type="project" value="TreeGrafter"/>
</dbReference>
<keyword evidence="2" id="KW-0507">mRNA processing</keyword>
<organism evidence="9 10">
    <name type="scientific">Cyclospora cayetanensis</name>
    <dbReference type="NCBI Taxonomy" id="88456"/>
    <lineage>
        <taxon>Eukaryota</taxon>
        <taxon>Sar</taxon>
        <taxon>Alveolata</taxon>
        <taxon>Apicomplexa</taxon>
        <taxon>Conoidasida</taxon>
        <taxon>Coccidia</taxon>
        <taxon>Eucoccidiorida</taxon>
        <taxon>Eimeriorina</taxon>
        <taxon>Eimeriidae</taxon>
        <taxon>Cyclospora</taxon>
    </lineage>
</organism>
<dbReference type="PANTHER" id="PTHR23003:SF62">
    <property type="entry name" value="SERINE_ARGININE (SR)-TYPE SHUTTLING MRNA BINDING PROTEIN NPL3"/>
    <property type="match status" value="1"/>
</dbReference>
<evidence type="ECO:0000259" key="8">
    <source>
        <dbReference type="PROSITE" id="PS50102"/>
    </source>
</evidence>
<evidence type="ECO:0000256" key="1">
    <source>
        <dbReference type="ARBA" id="ARBA00004123"/>
    </source>
</evidence>
<dbReference type="GeneID" id="34617985"/>
<feature type="region of interest" description="Disordered" evidence="7">
    <location>
        <begin position="173"/>
        <end position="231"/>
    </location>
</feature>
<keyword evidence="5" id="KW-0539">Nucleus</keyword>
<feature type="compositionally biased region" description="Basic and acidic residues" evidence="7">
    <location>
        <begin position="177"/>
        <end position="191"/>
    </location>
</feature>
<evidence type="ECO:0000256" key="2">
    <source>
        <dbReference type="ARBA" id="ARBA00022664"/>
    </source>
</evidence>
<dbReference type="SUPFAM" id="SSF54928">
    <property type="entry name" value="RNA-binding domain, RBD"/>
    <property type="match status" value="1"/>
</dbReference>
<gene>
    <name evidence="10" type="primary">LOC34617985</name>
</gene>
<dbReference type="InterPro" id="IPR000504">
    <property type="entry name" value="RRM_dom"/>
</dbReference>
<dbReference type="GO" id="GO:0006397">
    <property type="term" value="P:mRNA processing"/>
    <property type="evidence" value="ECO:0007669"/>
    <property type="project" value="UniProtKB-KW"/>
</dbReference>
<protein>
    <submittedName>
        <fullName evidence="10">Serine/arginine-rich splicing factor 1B</fullName>
    </submittedName>
</protein>
<dbReference type="AlphaFoldDB" id="A0A6P6RWC1"/>
<dbReference type="CDD" id="cd00590">
    <property type="entry name" value="RRM_SF"/>
    <property type="match status" value="1"/>
</dbReference>
<dbReference type="GO" id="GO:0005634">
    <property type="term" value="C:nucleus"/>
    <property type="evidence" value="ECO:0007669"/>
    <property type="project" value="UniProtKB-SubCell"/>
</dbReference>
<dbReference type="Pfam" id="PF00076">
    <property type="entry name" value="RRM_1"/>
    <property type="match status" value="2"/>
</dbReference>
<dbReference type="OrthoDB" id="1099063at2759"/>
<evidence type="ECO:0000256" key="7">
    <source>
        <dbReference type="SAM" id="MobiDB-lite"/>
    </source>
</evidence>
<keyword evidence="9" id="KW-1185">Reference proteome</keyword>
<dbReference type="Gene3D" id="3.30.70.330">
    <property type="match status" value="2"/>
</dbReference>
<evidence type="ECO:0000256" key="4">
    <source>
        <dbReference type="ARBA" id="ARBA00022884"/>
    </source>
</evidence>
<dbReference type="Proteomes" id="UP000515125">
    <property type="component" value="Unplaced"/>
</dbReference>
<evidence type="ECO:0000256" key="6">
    <source>
        <dbReference type="PROSITE-ProRule" id="PRU00176"/>
    </source>
</evidence>
<accession>A0A6P6RWC1</accession>
<dbReference type="RefSeq" id="XP_026191794.1">
    <property type="nucleotide sequence ID" value="XM_026336009.1"/>
</dbReference>
<evidence type="ECO:0000256" key="5">
    <source>
        <dbReference type="ARBA" id="ARBA00023242"/>
    </source>
</evidence>
<name>A0A6P6RWC1_9EIME</name>
<reference evidence="10" key="1">
    <citation type="submission" date="2025-08" db="UniProtKB">
        <authorList>
            <consortium name="RefSeq"/>
        </authorList>
    </citation>
    <scope>IDENTIFICATION</scope>
</reference>
<evidence type="ECO:0000313" key="10">
    <source>
        <dbReference type="RefSeq" id="XP_026191794.1"/>
    </source>
</evidence>
<keyword evidence="3" id="KW-0677">Repeat</keyword>
<feature type="domain" description="RRM" evidence="8">
    <location>
        <begin position="7"/>
        <end position="86"/>
    </location>
</feature>
<feature type="domain" description="RRM" evidence="8">
    <location>
        <begin position="109"/>
        <end position="191"/>
    </location>
</feature>
<dbReference type="InterPro" id="IPR012677">
    <property type="entry name" value="Nucleotide-bd_a/b_plait_sf"/>
</dbReference>
<dbReference type="InterPro" id="IPR035979">
    <property type="entry name" value="RBD_domain_sf"/>
</dbReference>
<dbReference type="PROSITE" id="PS50102">
    <property type="entry name" value="RRM"/>
    <property type="match status" value="2"/>
</dbReference>
<evidence type="ECO:0000256" key="3">
    <source>
        <dbReference type="ARBA" id="ARBA00022737"/>
    </source>
</evidence>
<keyword evidence="4 6" id="KW-0694">RNA-binding</keyword>
<comment type="subcellular location">
    <subcellularLocation>
        <location evidence="1">Nucleus</location>
    </subcellularLocation>
</comment>
<dbReference type="InterPro" id="IPR050374">
    <property type="entry name" value="RRT5_SRSF_SR"/>
</dbReference>